<name>A0A367KJA8_RHIST</name>
<sequence length="498" mass="57840">MNLTVPEAAATPDTIQFKLVYTNNDDEAIVFRTFPQISWIHNRLVKALPTIVLPPLPGKPLISQLDDQDYVERKRLQVGRFFKKVTVRTEIVNQKDFEHFLSSDMTPTEVGPLNTGVLSFLKFNRRPNTEKNFKSYKASELIEGDEQDTFHKHQIYILLQETYFGSVAEYLNQLIQVREGLGDVLTHMGDLIIETTQSKYRLGPGLKPEARDLQRNLDKRMQIFGLLMDELGFVFTRQGKEENMKFGDVMIEYKNSFDPLKMVFNTRIVKLMEYAEQLKARNKKRDRTNKLESKLSPDHPELRQAVAEEDEVIQSLEGIKNEFDFIHEKVKQEIKLFEAQKIKDLKKSIKNYASLSIRYEKTKLQNLEKTLNDMQQPIIKLARQFSYSQHQREQENLVISPSSSSVASSSKQKKRRQQKHHLHQNYNELQKPLQSSASLPTRNKNETTDNVSDCSENSSGNNNNRKHIQTQAKDTESISKMSLSASYDDRLSKYPFHF</sequence>
<dbReference type="InterPro" id="IPR015404">
    <property type="entry name" value="Vps5_C"/>
</dbReference>
<feature type="domain" description="PX" evidence="2">
    <location>
        <begin position="1"/>
        <end position="108"/>
    </location>
</feature>
<dbReference type="Gene3D" id="3.30.1520.10">
    <property type="entry name" value="Phox-like domain"/>
    <property type="match status" value="1"/>
</dbReference>
<dbReference type="EMBL" id="PJQM01001469">
    <property type="protein sequence ID" value="RCI02257.1"/>
    <property type="molecule type" value="Genomic_DNA"/>
</dbReference>
<dbReference type="InterPro" id="IPR001683">
    <property type="entry name" value="PX_dom"/>
</dbReference>
<dbReference type="Gene3D" id="1.20.1270.60">
    <property type="entry name" value="Arfaptin homology (AH) domain/BAR domain"/>
    <property type="match status" value="1"/>
</dbReference>
<dbReference type="PANTHER" id="PTHR10555">
    <property type="entry name" value="SORTING NEXIN"/>
    <property type="match status" value="1"/>
</dbReference>
<dbReference type="Proteomes" id="UP000253551">
    <property type="component" value="Unassembled WGS sequence"/>
</dbReference>
<feature type="compositionally biased region" description="Basic residues" evidence="1">
    <location>
        <begin position="411"/>
        <end position="423"/>
    </location>
</feature>
<dbReference type="InterPro" id="IPR027267">
    <property type="entry name" value="AH/BAR_dom_sf"/>
</dbReference>
<dbReference type="AlphaFoldDB" id="A0A367KJA8"/>
<evidence type="ECO:0000313" key="3">
    <source>
        <dbReference type="EMBL" id="RCI02257.1"/>
    </source>
</evidence>
<accession>A0A367KJA8</accession>
<comment type="caution">
    <text evidence="3">The sequence shown here is derived from an EMBL/GenBank/DDBJ whole genome shotgun (WGS) entry which is preliminary data.</text>
</comment>
<reference evidence="3 4" key="1">
    <citation type="journal article" date="2018" name="G3 (Bethesda)">
        <title>Phylogenetic and Phylogenomic Definition of Rhizopus Species.</title>
        <authorList>
            <person name="Gryganskyi A.P."/>
            <person name="Golan J."/>
            <person name="Dolatabadi S."/>
            <person name="Mondo S."/>
            <person name="Robb S."/>
            <person name="Idnurm A."/>
            <person name="Muszewska A."/>
            <person name="Steczkiewicz K."/>
            <person name="Masonjones S."/>
            <person name="Liao H.L."/>
            <person name="Gajdeczka M.T."/>
            <person name="Anike F."/>
            <person name="Vuek A."/>
            <person name="Anishchenko I.M."/>
            <person name="Voigt K."/>
            <person name="de Hoog G.S."/>
            <person name="Smith M.E."/>
            <person name="Heitman J."/>
            <person name="Vilgalys R."/>
            <person name="Stajich J.E."/>
        </authorList>
    </citation>
    <scope>NUCLEOTIDE SEQUENCE [LARGE SCALE GENOMIC DNA]</scope>
    <source>
        <strain evidence="3 4">LSU 92-RS-03</strain>
    </source>
</reference>
<dbReference type="PROSITE" id="PS50195">
    <property type="entry name" value="PX"/>
    <property type="match status" value="1"/>
</dbReference>
<keyword evidence="4" id="KW-1185">Reference proteome</keyword>
<dbReference type="OrthoDB" id="5227681at2759"/>
<dbReference type="PANTHER" id="PTHR10555:SF170">
    <property type="entry name" value="FI18122P1"/>
    <property type="match status" value="1"/>
</dbReference>
<evidence type="ECO:0000313" key="4">
    <source>
        <dbReference type="Proteomes" id="UP000253551"/>
    </source>
</evidence>
<proteinExistence type="predicted"/>
<evidence type="ECO:0000256" key="1">
    <source>
        <dbReference type="SAM" id="MobiDB-lite"/>
    </source>
</evidence>
<organism evidence="3 4">
    <name type="scientific">Rhizopus stolonifer</name>
    <name type="common">Rhizopus nigricans</name>
    <dbReference type="NCBI Taxonomy" id="4846"/>
    <lineage>
        <taxon>Eukaryota</taxon>
        <taxon>Fungi</taxon>
        <taxon>Fungi incertae sedis</taxon>
        <taxon>Mucoromycota</taxon>
        <taxon>Mucoromycotina</taxon>
        <taxon>Mucoromycetes</taxon>
        <taxon>Mucorales</taxon>
        <taxon>Mucorineae</taxon>
        <taxon>Rhizopodaceae</taxon>
        <taxon>Rhizopus</taxon>
    </lineage>
</organism>
<protein>
    <submittedName>
        <fullName evidence="3">Vacuolar protein sorting-associated protein 5</fullName>
    </submittedName>
</protein>
<feature type="compositionally biased region" description="Polar residues" evidence="1">
    <location>
        <begin position="425"/>
        <end position="463"/>
    </location>
</feature>
<dbReference type="GO" id="GO:0035091">
    <property type="term" value="F:phosphatidylinositol binding"/>
    <property type="evidence" value="ECO:0007669"/>
    <property type="project" value="InterPro"/>
</dbReference>
<dbReference type="STRING" id="4846.A0A367KJA8"/>
<evidence type="ECO:0000259" key="2">
    <source>
        <dbReference type="PROSITE" id="PS50195"/>
    </source>
</evidence>
<gene>
    <name evidence="3" type="primary">VPS5</name>
    <name evidence="3" type="ORF">CU098_006484</name>
</gene>
<dbReference type="Pfam" id="PF09325">
    <property type="entry name" value="Vps5"/>
    <property type="match status" value="1"/>
</dbReference>
<dbReference type="InterPro" id="IPR036871">
    <property type="entry name" value="PX_dom_sf"/>
</dbReference>
<feature type="region of interest" description="Disordered" evidence="1">
    <location>
        <begin position="392"/>
        <end position="477"/>
    </location>
</feature>
<dbReference type="SUPFAM" id="SSF64268">
    <property type="entry name" value="PX domain"/>
    <property type="match status" value="1"/>
</dbReference>
<feature type="compositionally biased region" description="Low complexity" evidence="1">
    <location>
        <begin position="400"/>
        <end position="410"/>
    </location>
</feature>
<dbReference type="GO" id="GO:0005768">
    <property type="term" value="C:endosome"/>
    <property type="evidence" value="ECO:0007669"/>
    <property type="project" value="TreeGrafter"/>
</dbReference>
<dbReference type="Pfam" id="PF00787">
    <property type="entry name" value="PX"/>
    <property type="match status" value="1"/>
</dbReference>